<dbReference type="InterPro" id="IPR050570">
    <property type="entry name" value="Cell_wall_metabolism_enzyme"/>
</dbReference>
<proteinExistence type="inferred from homology"/>
<evidence type="ECO:0000313" key="5">
    <source>
        <dbReference type="Proteomes" id="UP000216020"/>
    </source>
</evidence>
<dbReference type="InterPro" id="IPR016047">
    <property type="entry name" value="M23ase_b-sheet_dom"/>
</dbReference>
<evidence type="ECO:0000256" key="2">
    <source>
        <dbReference type="SAM" id="MobiDB-lite"/>
    </source>
</evidence>
<dbReference type="GO" id="GO:0004222">
    <property type="term" value="F:metalloendopeptidase activity"/>
    <property type="evidence" value="ECO:0007669"/>
    <property type="project" value="TreeGrafter"/>
</dbReference>
<evidence type="ECO:0000256" key="1">
    <source>
        <dbReference type="ARBA" id="ARBA00038420"/>
    </source>
</evidence>
<dbReference type="PROSITE" id="PS51782">
    <property type="entry name" value="LYSM"/>
    <property type="match status" value="1"/>
</dbReference>
<dbReference type="RefSeq" id="WP_094854718.1">
    <property type="nucleotide sequence ID" value="NZ_NEVM01000005.1"/>
</dbReference>
<dbReference type="InterPro" id="IPR011055">
    <property type="entry name" value="Dup_hybrid_motif"/>
</dbReference>
<dbReference type="Pfam" id="PF01476">
    <property type="entry name" value="LysM"/>
    <property type="match status" value="1"/>
</dbReference>
<dbReference type="EMBL" id="NEVM01000005">
    <property type="protein sequence ID" value="OZI30288.1"/>
    <property type="molecule type" value="Genomic_DNA"/>
</dbReference>
<dbReference type="InterPro" id="IPR018392">
    <property type="entry name" value="LysM"/>
</dbReference>
<feature type="domain" description="LysM" evidence="3">
    <location>
        <begin position="46"/>
        <end position="90"/>
    </location>
</feature>
<sequence>MPVFSVFDFRLPASRAPQRPWAARLSGLALVLLLAACASQGPVGPGYYRVQPGDTLTRIARSHGRSVSELMRWNNLSSANRIDKGQVLRVDPPGGSAASGSGGASVKRGSGGGGGGSGGETAPPKLPPGAPITDIKLIWPAPGTVARGYDGGQSRGLSIVNKAGTPVVAAAAGTVAYASNGLRGYGNLVIVRHGSTYLTIYAHNRKLLVKQGQSVKQGQAIAEMGDSDSKRVELYFELRRGGNAVDPTRALPPR</sequence>
<dbReference type="SUPFAM" id="SSF51261">
    <property type="entry name" value="Duplicated hybrid motif"/>
    <property type="match status" value="1"/>
</dbReference>
<gene>
    <name evidence="4" type="ORF">CAL29_19765</name>
</gene>
<dbReference type="Pfam" id="PF01551">
    <property type="entry name" value="Peptidase_M23"/>
    <property type="match status" value="1"/>
</dbReference>
<dbReference type="SUPFAM" id="SSF54106">
    <property type="entry name" value="LysM domain"/>
    <property type="match status" value="1"/>
</dbReference>
<dbReference type="Gene3D" id="2.70.70.10">
    <property type="entry name" value="Glucose Permease (Domain IIA)"/>
    <property type="match status" value="1"/>
</dbReference>
<feature type="compositionally biased region" description="Low complexity" evidence="2">
    <location>
        <begin position="94"/>
        <end position="108"/>
    </location>
</feature>
<dbReference type="SMART" id="SM00257">
    <property type="entry name" value="LysM"/>
    <property type="match status" value="1"/>
</dbReference>
<protein>
    <submittedName>
        <fullName evidence="4">Peptidase</fullName>
    </submittedName>
</protein>
<dbReference type="Gene3D" id="3.10.350.10">
    <property type="entry name" value="LysM domain"/>
    <property type="match status" value="1"/>
</dbReference>
<feature type="region of interest" description="Disordered" evidence="2">
    <location>
        <begin position="84"/>
        <end position="129"/>
    </location>
</feature>
<dbReference type="CDD" id="cd12797">
    <property type="entry name" value="M23_peptidase"/>
    <property type="match status" value="1"/>
</dbReference>
<organism evidence="4 5">
    <name type="scientific">Bordetella genomosp. 10</name>
    <dbReference type="NCBI Taxonomy" id="1416804"/>
    <lineage>
        <taxon>Bacteria</taxon>
        <taxon>Pseudomonadati</taxon>
        <taxon>Pseudomonadota</taxon>
        <taxon>Betaproteobacteria</taxon>
        <taxon>Burkholderiales</taxon>
        <taxon>Alcaligenaceae</taxon>
        <taxon>Bordetella</taxon>
    </lineage>
</organism>
<comment type="similarity">
    <text evidence="1">Belongs to the E.coli NlpD/Haemophilus LppB family.</text>
</comment>
<comment type="caution">
    <text evidence="4">The sequence shown here is derived from an EMBL/GenBank/DDBJ whole genome shotgun (WGS) entry which is preliminary data.</text>
</comment>
<dbReference type="OrthoDB" id="9795421at2"/>
<feature type="compositionally biased region" description="Gly residues" evidence="2">
    <location>
        <begin position="109"/>
        <end position="119"/>
    </location>
</feature>
<dbReference type="InterPro" id="IPR036779">
    <property type="entry name" value="LysM_dom_sf"/>
</dbReference>
<reference evidence="5" key="1">
    <citation type="submission" date="2017-05" db="EMBL/GenBank/DDBJ databases">
        <title>Complete and WGS of Bordetella genogroups.</title>
        <authorList>
            <person name="Spilker T."/>
            <person name="Lipuma J."/>
        </authorList>
    </citation>
    <scope>NUCLEOTIDE SEQUENCE [LARGE SCALE GENOMIC DNA]</scope>
    <source>
        <strain evidence="5">AU16122</strain>
    </source>
</reference>
<keyword evidence="5" id="KW-1185">Reference proteome</keyword>
<evidence type="ECO:0000259" key="3">
    <source>
        <dbReference type="PROSITE" id="PS51782"/>
    </source>
</evidence>
<evidence type="ECO:0000313" key="4">
    <source>
        <dbReference type="EMBL" id="OZI30288.1"/>
    </source>
</evidence>
<dbReference type="PANTHER" id="PTHR21666">
    <property type="entry name" value="PEPTIDASE-RELATED"/>
    <property type="match status" value="1"/>
</dbReference>
<accession>A0A261RYW4</accession>
<dbReference type="CDD" id="cd00118">
    <property type="entry name" value="LysM"/>
    <property type="match status" value="1"/>
</dbReference>
<dbReference type="Proteomes" id="UP000216020">
    <property type="component" value="Unassembled WGS sequence"/>
</dbReference>
<dbReference type="PANTHER" id="PTHR21666:SF263">
    <property type="entry name" value="MUREIN HYDROLASE ACTIVATOR NLPD"/>
    <property type="match status" value="1"/>
</dbReference>
<dbReference type="AlphaFoldDB" id="A0A261RYW4"/>
<name>A0A261RYW4_9BORD</name>